<evidence type="ECO:0000313" key="9">
    <source>
        <dbReference type="Proteomes" id="UP000825935"/>
    </source>
</evidence>
<sequence length="411" mass="45000">MKAGDDAAVTRGLSTAMDVVPLEQISIEKQFQISSQVMTVDDSQGAGCRKSRTDDHEHSGELNHSQVNFFGKELTYWMLMVASCIAMAVGLSSASLLGRFYFVNGGSRRWVYTWIESAGWPVLLPPLGISYYIKKNFCLRMALKQAFTPRLCLIYAAMGCLTALDNLLYSMGLSYLPVSTNSLVCSSQLAFNAVFAYIIVGQKLSPYVINSIVVISAGTVILGVSTENDRPAGTSHREYVVGVLVTIFASAIYALMLPLLQLIYTKGFSKEKSSFIIVLEVQIAISSVAATFSLLGMAVHGDFHAIREEALFFHSGVASYILTLVFSAIGWQAYFLGASGIIFLSSSLMSCVFMTAMIPILPILAVIFFHDNFSALKGIAMLLSIWGFLSYIYDGYISYKAERKAILDHTT</sequence>
<reference evidence="8" key="1">
    <citation type="submission" date="2021-08" db="EMBL/GenBank/DDBJ databases">
        <title>WGS assembly of Ceratopteris richardii.</title>
        <authorList>
            <person name="Marchant D.B."/>
            <person name="Chen G."/>
            <person name="Jenkins J."/>
            <person name="Shu S."/>
            <person name="Leebens-Mack J."/>
            <person name="Grimwood J."/>
            <person name="Schmutz J."/>
            <person name="Soltis P."/>
            <person name="Soltis D."/>
            <person name="Chen Z.-H."/>
        </authorList>
    </citation>
    <scope>NUCLEOTIDE SEQUENCE</scope>
    <source>
        <strain evidence="8">Whitten #5841</strain>
        <tissue evidence="8">Leaf</tissue>
    </source>
</reference>
<dbReference type="SUPFAM" id="SSF103481">
    <property type="entry name" value="Multidrug resistance efflux transporter EmrE"/>
    <property type="match status" value="1"/>
</dbReference>
<dbReference type="InterPro" id="IPR037185">
    <property type="entry name" value="EmrE-like"/>
</dbReference>
<accession>A0A8T2SXF7</accession>
<dbReference type="AlphaFoldDB" id="A0A8T2SXF7"/>
<dbReference type="PANTHER" id="PTHR31376:SF105">
    <property type="entry name" value="PURINE PERMEASE-RELATED"/>
    <property type="match status" value="1"/>
</dbReference>
<keyword evidence="9" id="KW-1185">Reference proteome</keyword>
<gene>
    <name evidence="8" type="ORF">KP509_16G025800</name>
</gene>
<evidence type="ECO:0000256" key="7">
    <source>
        <dbReference type="RuleBase" id="RU368015"/>
    </source>
</evidence>
<dbReference type="InterPro" id="IPR030182">
    <property type="entry name" value="PUP_plant"/>
</dbReference>
<feature type="transmembrane region" description="Helical" evidence="7">
    <location>
        <begin position="74"/>
        <end position="98"/>
    </location>
</feature>
<dbReference type="Gene3D" id="1.10.3730.20">
    <property type="match status" value="1"/>
</dbReference>
<evidence type="ECO:0000313" key="8">
    <source>
        <dbReference type="EMBL" id="KAH7387507.1"/>
    </source>
</evidence>
<evidence type="ECO:0000256" key="1">
    <source>
        <dbReference type="ARBA" id="ARBA00004141"/>
    </source>
</evidence>
<dbReference type="GO" id="GO:0015211">
    <property type="term" value="F:purine nucleoside transmembrane transporter activity"/>
    <property type="evidence" value="ECO:0007669"/>
    <property type="project" value="UniProtKB-UniRule"/>
</dbReference>
<proteinExistence type="inferred from homology"/>
<evidence type="ECO:0000256" key="4">
    <source>
        <dbReference type="ARBA" id="ARBA00022692"/>
    </source>
</evidence>
<dbReference type="PANTHER" id="PTHR31376">
    <property type="entry name" value="OS09G0467300 PROTEIN-RELATED"/>
    <property type="match status" value="1"/>
</dbReference>
<dbReference type="OrthoDB" id="1865379at2759"/>
<feature type="transmembrane region" description="Helical" evidence="7">
    <location>
        <begin position="375"/>
        <end position="393"/>
    </location>
</feature>
<dbReference type="GO" id="GO:0005345">
    <property type="term" value="F:purine nucleobase transmembrane transporter activity"/>
    <property type="evidence" value="ECO:0007669"/>
    <property type="project" value="UniProtKB-UniRule"/>
</dbReference>
<organism evidence="8 9">
    <name type="scientific">Ceratopteris richardii</name>
    <name type="common">Triangle waterfern</name>
    <dbReference type="NCBI Taxonomy" id="49495"/>
    <lineage>
        <taxon>Eukaryota</taxon>
        <taxon>Viridiplantae</taxon>
        <taxon>Streptophyta</taxon>
        <taxon>Embryophyta</taxon>
        <taxon>Tracheophyta</taxon>
        <taxon>Polypodiopsida</taxon>
        <taxon>Polypodiidae</taxon>
        <taxon>Polypodiales</taxon>
        <taxon>Pteridineae</taxon>
        <taxon>Pteridaceae</taxon>
        <taxon>Parkerioideae</taxon>
        <taxon>Ceratopteris</taxon>
    </lineage>
</organism>
<feature type="transmembrane region" description="Helical" evidence="7">
    <location>
        <begin position="178"/>
        <end position="200"/>
    </location>
</feature>
<keyword evidence="6 7" id="KW-0472">Membrane</keyword>
<feature type="transmembrane region" description="Helical" evidence="7">
    <location>
        <begin position="348"/>
        <end position="369"/>
    </location>
</feature>
<dbReference type="OMA" id="WMLMVAS"/>
<feature type="transmembrane region" description="Helical" evidence="7">
    <location>
        <begin position="153"/>
        <end position="172"/>
    </location>
</feature>
<comment type="caution">
    <text evidence="8">The sequence shown here is derived from an EMBL/GenBank/DDBJ whole genome shotgun (WGS) entry which is preliminary data.</text>
</comment>
<dbReference type="EMBL" id="CM035421">
    <property type="protein sequence ID" value="KAH7387507.1"/>
    <property type="molecule type" value="Genomic_DNA"/>
</dbReference>
<feature type="transmembrane region" description="Helical" evidence="7">
    <location>
        <begin position="275"/>
        <end position="299"/>
    </location>
</feature>
<evidence type="ECO:0000256" key="2">
    <source>
        <dbReference type="ARBA" id="ARBA00006213"/>
    </source>
</evidence>
<comment type="similarity">
    <text evidence="2 7">Belongs to the purine permeases (TC 2.A.7.14) family.</text>
</comment>
<feature type="transmembrane region" description="Helical" evidence="7">
    <location>
        <begin position="207"/>
        <end position="224"/>
    </location>
</feature>
<keyword evidence="3 7" id="KW-0813">Transport</keyword>
<evidence type="ECO:0000256" key="3">
    <source>
        <dbReference type="ARBA" id="ARBA00022448"/>
    </source>
</evidence>
<feature type="transmembrane region" description="Helical" evidence="7">
    <location>
        <begin position="110"/>
        <end position="133"/>
    </location>
</feature>
<dbReference type="Pfam" id="PF16913">
    <property type="entry name" value="PUNUT"/>
    <property type="match status" value="1"/>
</dbReference>
<name>A0A8T2SXF7_CERRI</name>
<keyword evidence="5 7" id="KW-1133">Transmembrane helix</keyword>
<feature type="transmembrane region" description="Helical" evidence="7">
    <location>
        <begin position="311"/>
        <end position="336"/>
    </location>
</feature>
<evidence type="ECO:0000256" key="6">
    <source>
        <dbReference type="ARBA" id="ARBA00023136"/>
    </source>
</evidence>
<feature type="transmembrane region" description="Helical" evidence="7">
    <location>
        <begin position="239"/>
        <end position="263"/>
    </location>
</feature>
<dbReference type="Proteomes" id="UP000825935">
    <property type="component" value="Chromosome 16"/>
</dbReference>
<dbReference type="GO" id="GO:0016020">
    <property type="term" value="C:membrane"/>
    <property type="evidence" value="ECO:0007669"/>
    <property type="project" value="UniProtKB-SubCell"/>
</dbReference>
<evidence type="ECO:0000256" key="5">
    <source>
        <dbReference type="ARBA" id="ARBA00022989"/>
    </source>
</evidence>
<comment type="subcellular location">
    <subcellularLocation>
        <location evidence="1 7">Membrane</location>
        <topology evidence="1 7">Multi-pass membrane protein</topology>
    </subcellularLocation>
</comment>
<protein>
    <recommendedName>
        <fullName evidence="7">Probable purine permease</fullName>
    </recommendedName>
</protein>
<keyword evidence="4 7" id="KW-0812">Transmembrane</keyword>